<dbReference type="FunFam" id="1.10.10.10:FF:000001">
    <property type="entry name" value="LysR family transcriptional regulator"/>
    <property type="match status" value="1"/>
</dbReference>
<accession>A0A6N1VAD7</accession>
<dbReference type="RefSeq" id="WP_175275410.1">
    <property type="nucleotide sequence ID" value="NZ_CP054836.1"/>
</dbReference>
<dbReference type="GO" id="GO:0006351">
    <property type="term" value="P:DNA-templated transcription"/>
    <property type="evidence" value="ECO:0007669"/>
    <property type="project" value="TreeGrafter"/>
</dbReference>
<dbReference type="InterPro" id="IPR005119">
    <property type="entry name" value="LysR_subst-bd"/>
</dbReference>
<keyword evidence="2" id="KW-0805">Transcription regulation</keyword>
<dbReference type="PRINTS" id="PR00039">
    <property type="entry name" value="HTHLYSR"/>
</dbReference>
<feature type="domain" description="HTH lysR-type" evidence="5">
    <location>
        <begin position="1"/>
        <end position="59"/>
    </location>
</feature>
<dbReference type="SUPFAM" id="SSF46785">
    <property type="entry name" value="Winged helix' DNA-binding domain"/>
    <property type="match status" value="1"/>
</dbReference>
<evidence type="ECO:0000259" key="5">
    <source>
        <dbReference type="PROSITE" id="PS50931"/>
    </source>
</evidence>
<dbReference type="PROSITE" id="PS50931">
    <property type="entry name" value="HTH_LYSR"/>
    <property type="match status" value="1"/>
</dbReference>
<proteinExistence type="inferred from homology"/>
<dbReference type="SUPFAM" id="SSF53850">
    <property type="entry name" value="Periplasmic binding protein-like II"/>
    <property type="match status" value="1"/>
</dbReference>
<keyword evidence="7" id="KW-1185">Reference proteome</keyword>
<dbReference type="Gene3D" id="3.40.190.10">
    <property type="entry name" value="Periplasmic binding protein-like II"/>
    <property type="match status" value="2"/>
</dbReference>
<keyword evidence="3" id="KW-0238">DNA-binding</keyword>
<evidence type="ECO:0000313" key="6">
    <source>
        <dbReference type="EMBL" id="QKV17513.1"/>
    </source>
</evidence>
<dbReference type="PANTHER" id="PTHR30537:SF3">
    <property type="entry name" value="TRANSCRIPTIONAL REGULATORY PROTEIN"/>
    <property type="match status" value="1"/>
</dbReference>
<comment type="similarity">
    <text evidence="1">Belongs to the LysR transcriptional regulatory family.</text>
</comment>
<organism evidence="6 7">
    <name type="scientific">Oricola thermophila</name>
    <dbReference type="NCBI Taxonomy" id="2742145"/>
    <lineage>
        <taxon>Bacteria</taxon>
        <taxon>Pseudomonadati</taxon>
        <taxon>Pseudomonadota</taxon>
        <taxon>Alphaproteobacteria</taxon>
        <taxon>Hyphomicrobiales</taxon>
        <taxon>Ahrensiaceae</taxon>
        <taxon>Oricola</taxon>
    </lineage>
</organism>
<protein>
    <submittedName>
        <fullName evidence="6">LysR family transcriptional regulator</fullName>
    </submittedName>
</protein>
<evidence type="ECO:0000256" key="3">
    <source>
        <dbReference type="ARBA" id="ARBA00023125"/>
    </source>
</evidence>
<dbReference type="InterPro" id="IPR036390">
    <property type="entry name" value="WH_DNA-bd_sf"/>
</dbReference>
<evidence type="ECO:0000256" key="2">
    <source>
        <dbReference type="ARBA" id="ARBA00023015"/>
    </source>
</evidence>
<dbReference type="AlphaFoldDB" id="A0A6N1VAD7"/>
<evidence type="ECO:0000256" key="1">
    <source>
        <dbReference type="ARBA" id="ARBA00009437"/>
    </source>
</evidence>
<dbReference type="KEGG" id="orm:HTY61_03015"/>
<dbReference type="InterPro" id="IPR000847">
    <property type="entry name" value="LysR_HTH_N"/>
</dbReference>
<sequence>MHDWDDIRHFLAVARTGSITAAARRLAVNHSTVSRRIAQLERRMGVRLFDRLASGLALTAAGSELVPIAEQVENQVSRFSRGASARDARIGGKLTIAAPPLLAHYLLMPMIAGFSSRYPQIEVTLLASDELASLNRREADVAIRATAAPQETLVGHRLTANRNSLYCTRAYLQAKGTDAEEATRRTDLDWIWHDTGEGRPEWAASHFPGGRAACRVDTKLAAVAAALANMGVVELPVIVGAWIPDLVQLPELTVKSDRDVWILYHRDFRHTARMRVFVADIRKQFAALT</sequence>
<evidence type="ECO:0000256" key="4">
    <source>
        <dbReference type="ARBA" id="ARBA00023163"/>
    </source>
</evidence>
<dbReference type="GO" id="GO:0043565">
    <property type="term" value="F:sequence-specific DNA binding"/>
    <property type="evidence" value="ECO:0007669"/>
    <property type="project" value="TreeGrafter"/>
</dbReference>
<dbReference type="InterPro" id="IPR058163">
    <property type="entry name" value="LysR-type_TF_proteobact-type"/>
</dbReference>
<dbReference type="Pfam" id="PF03466">
    <property type="entry name" value="LysR_substrate"/>
    <property type="match status" value="1"/>
</dbReference>
<reference evidence="6 7" key="1">
    <citation type="submission" date="2020-06" db="EMBL/GenBank/DDBJ databases">
        <title>Oricola thermophila sp. nov. isolated from a tidal sediments.</title>
        <authorList>
            <person name="Kwon K.K."/>
            <person name="Yang S.-H."/>
            <person name="Park M.-J."/>
        </authorList>
    </citation>
    <scope>NUCLEOTIDE SEQUENCE [LARGE SCALE GENOMIC DNA]</scope>
    <source>
        <strain evidence="6 7">MEBiC13590</strain>
    </source>
</reference>
<dbReference type="EMBL" id="CP054836">
    <property type="protein sequence ID" value="QKV17513.1"/>
    <property type="molecule type" value="Genomic_DNA"/>
</dbReference>
<dbReference type="PANTHER" id="PTHR30537">
    <property type="entry name" value="HTH-TYPE TRANSCRIPTIONAL REGULATOR"/>
    <property type="match status" value="1"/>
</dbReference>
<gene>
    <name evidence="6" type="ORF">HTY61_03015</name>
</gene>
<dbReference type="Gene3D" id="1.10.10.10">
    <property type="entry name" value="Winged helix-like DNA-binding domain superfamily/Winged helix DNA-binding domain"/>
    <property type="match status" value="1"/>
</dbReference>
<evidence type="ECO:0000313" key="7">
    <source>
        <dbReference type="Proteomes" id="UP000509367"/>
    </source>
</evidence>
<dbReference type="Proteomes" id="UP000509367">
    <property type="component" value="Chromosome"/>
</dbReference>
<name>A0A6N1VAD7_9HYPH</name>
<keyword evidence="4" id="KW-0804">Transcription</keyword>
<dbReference type="InterPro" id="IPR036388">
    <property type="entry name" value="WH-like_DNA-bd_sf"/>
</dbReference>
<dbReference type="Pfam" id="PF00126">
    <property type="entry name" value="HTH_1"/>
    <property type="match status" value="1"/>
</dbReference>
<dbReference type="GO" id="GO:0003700">
    <property type="term" value="F:DNA-binding transcription factor activity"/>
    <property type="evidence" value="ECO:0007669"/>
    <property type="project" value="InterPro"/>
</dbReference>